<evidence type="ECO:0000313" key="1">
    <source>
        <dbReference type="EMBL" id="SVE48171.1"/>
    </source>
</evidence>
<organism evidence="1">
    <name type="scientific">marine metagenome</name>
    <dbReference type="NCBI Taxonomy" id="408172"/>
    <lineage>
        <taxon>unclassified sequences</taxon>
        <taxon>metagenomes</taxon>
        <taxon>ecological metagenomes</taxon>
    </lineage>
</organism>
<dbReference type="EMBL" id="UINC01220312">
    <property type="protein sequence ID" value="SVE48171.1"/>
    <property type="molecule type" value="Genomic_DNA"/>
</dbReference>
<dbReference type="SUPFAM" id="SSF63825">
    <property type="entry name" value="YWTD domain"/>
    <property type="match status" value="1"/>
</dbReference>
<proteinExistence type="predicted"/>
<sequence>MHLKINVIGLFLISLFIGCGLFESDDPGFSSEKIYVTKQGDDEVAVINLSDGTIDTILIDYSATDCMDILVDEECENSGCMWHEMGGGKMCMSMSSSTINGPHFTAIDNINRYLFVTSMESGWVGRYNLDNHQLIDKEMVGNMPALMVLNTDKEKLYVSSMMNMVASGGGMQSRTDISVIDYSDDFDMVMTNNIE</sequence>
<dbReference type="InterPro" id="IPR015943">
    <property type="entry name" value="WD40/YVTN_repeat-like_dom_sf"/>
</dbReference>
<dbReference type="PROSITE" id="PS51257">
    <property type="entry name" value="PROKAR_LIPOPROTEIN"/>
    <property type="match status" value="1"/>
</dbReference>
<gene>
    <name evidence="1" type="ORF">METZ01_LOCUS501025</name>
</gene>
<protein>
    <recommendedName>
        <fullName evidence="2">SMP-30/Gluconolactonase/LRE-like region domain-containing protein</fullName>
    </recommendedName>
</protein>
<reference evidence="1" key="1">
    <citation type="submission" date="2018-05" db="EMBL/GenBank/DDBJ databases">
        <authorList>
            <person name="Lanie J.A."/>
            <person name="Ng W.-L."/>
            <person name="Kazmierczak K.M."/>
            <person name="Andrzejewski T.M."/>
            <person name="Davidsen T.M."/>
            <person name="Wayne K.J."/>
            <person name="Tettelin H."/>
            <person name="Glass J.I."/>
            <person name="Rusch D."/>
            <person name="Podicherti R."/>
            <person name="Tsui H.-C.T."/>
            <person name="Winkler M.E."/>
        </authorList>
    </citation>
    <scope>NUCLEOTIDE SEQUENCE</scope>
</reference>
<dbReference type="Gene3D" id="2.130.10.10">
    <property type="entry name" value="YVTN repeat-like/Quinoprotein amine dehydrogenase"/>
    <property type="match status" value="1"/>
</dbReference>
<evidence type="ECO:0008006" key="2">
    <source>
        <dbReference type="Google" id="ProtNLM"/>
    </source>
</evidence>
<dbReference type="AlphaFoldDB" id="A0A383DUJ8"/>
<accession>A0A383DUJ8</accession>
<feature type="non-terminal residue" evidence="1">
    <location>
        <position position="195"/>
    </location>
</feature>
<name>A0A383DUJ8_9ZZZZ</name>